<protein>
    <recommendedName>
        <fullName evidence="12">RNA polymerase II subunit B1 CTD phosphatase RPAP2 homolog</fullName>
        <ecNumber evidence="12">3.1.3.16</ecNumber>
    </recommendedName>
</protein>
<dbReference type="EC" id="3.1.3.16" evidence="12"/>
<evidence type="ECO:0000256" key="4">
    <source>
        <dbReference type="ARBA" id="ARBA00022771"/>
    </source>
</evidence>
<comment type="similarity">
    <text evidence="2 11 12">Belongs to the RPAP2 family.</text>
</comment>
<evidence type="ECO:0000256" key="5">
    <source>
        <dbReference type="ARBA" id="ARBA00022801"/>
    </source>
</evidence>
<evidence type="ECO:0000256" key="7">
    <source>
        <dbReference type="ARBA" id="ARBA00022912"/>
    </source>
</evidence>
<evidence type="ECO:0000256" key="6">
    <source>
        <dbReference type="ARBA" id="ARBA00022833"/>
    </source>
</evidence>
<feature type="compositionally biased region" description="Low complexity" evidence="13">
    <location>
        <begin position="320"/>
        <end position="335"/>
    </location>
</feature>
<dbReference type="GO" id="GO:0008420">
    <property type="term" value="F:RNA polymerase II CTD heptapeptide repeat phosphatase activity"/>
    <property type="evidence" value="ECO:0007669"/>
    <property type="project" value="UniProtKB-UniRule"/>
</dbReference>
<feature type="region of interest" description="Disordered" evidence="13">
    <location>
        <begin position="355"/>
        <end position="383"/>
    </location>
</feature>
<evidence type="ECO:0000313" key="16">
    <source>
        <dbReference type="Proteomes" id="UP000324897"/>
    </source>
</evidence>
<dbReference type="GO" id="GO:0043175">
    <property type="term" value="F:RNA polymerase core enzyme binding"/>
    <property type="evidence" value="ECO:0007669"/>
    <property type="project" value="UniProtKB-UniRule"/>
</dbReference>
<dbReference type="InterPro" id="IPR039693">
    <property type="entry name" value="Rtr1/RPAP2"/>
</dbReference>
<keyword evidence="16" id="KW-1185">Reference proteome</keyword>
<name>A0A5J9U4D7_9POAL</name>
<organism evidence="15 16">
    <name type="scientific">Eragrostis curvula</name>
    <name type="common">weeping love grass</name>
    <dbReference type="NCBI Taxonomy" id="38414"/>
    <lineage>
        <taxon>Eukaryota</taxon>
        <taxon>Viridiplantae</taxon>
        <taxon>Streptophyta</taxon>
        <taxon>Embryophyta</taxon>
        <taxon>Tracheophyta</taxon>
        <taxon>Spermatophyta</taxon>
        <taxon>Magnoliopsida</taxon>
        <taxon>Liliopsida</taxon>
        <taxon>Poales</taxon>
        <taxon>Poaceae</taxon>
        <taxon>PACMAD clade</taxon>
        <taxon>Chloridoideae</taxon>
        <taxon>Eragrostideae</taxon>
        <taxon>Eragrostidinae</taxon>
        <taxon>Eragrostis</taxon>
    </lineage>
</organism>
<comment type="caution">
    <text evidence="15">The sequence shown here is derived from an EMBL/GenBank/DDBJ whole genome shotgun (WGS) entry which is preliminary data.</text>
</comment>
<keyword evidence="4 12" id="KW-0863">Zinc-finger</keyword>
<dbReference type="Pfam" id="PF04181">
    <property type="entry name" value="RPAP2_Rtr1"/>
    <property type="match status" value="1"/>
</dbReference>
<evidence type="ECO:0000256" key="1">
    <source>
        <dbReference type="ARBA" id="ARBA00004123"/>
    </source>
</evidence>
<proteinExistence type="inferred from homology"/>
<comment type="function">
    <text evidence="12">Putative RNA polymerase II subunit B1 C-terminal domain (CTD) phosphatase involved in RNA polymerase II transcription regulation.</text>
</comment>
<keyword evidence="8 12" id="KW-0539">Nucleus</keyword>
<keyword evidence="3 12" id="KW-0479">Metal-binding</keyword>
<dbReference type="PROSITE" id="PS51479">
    <property type="entry name" value="ZF_RTR1"/>
    <property type="match status" value="1"/>
</dbReference>
<keyword evidence="7 12" id="KW-0904">Protein phosphatase</keyword>
<evidence type="ECO:0000256" key="10">
    <source>
        <dbReference type="ARBA" id="ARBA00048336"/>
    </source>
</evidence>
<evidence type="ECO:0000256" key="8">
    <source>
        <dbReference type="ARBA" id="ARBA00023242"/>
    </source>
</evidence>
<evidence type="ECO:0000256" key="9">
    <source>
        <dbReference type="ARBA" id="ARBA00047761"/>
    </source>
</evidence>
<dbReference type="OrthoDB" id="2590500at2759"/>
<dbReference type="EMBL" id="RWGY01000029">
    <property type="protein sequence ID" value="TVU18020.1"/>
    <property type="molecule type" value="Genomic_DNA"/>
</dbReference>
<feature type="compositionally biased region" description="Basic and acidic residues" evidence="13">
    <location>
        <begin position="200"/>
        <end position="212"/>
    </location>
</feature>
<evidence type="ECO:0000256" key="11">
    <source>
        <dbReference type="PROSITE-ProRule" id="PRU00812"/>
    </source>
</evidence>
<dbReference type="InterPro" id="IPR038534">
    <property type="entry name" value="Rtr1/RPAP2_sf"/>
</dbReference>
<feature type="domain" description="RTR1-type" evidence="14">
    <location>
        <begin position="43"/>
        <end position="130"/>
    </location>
</feature>
<gene>
    <name evidence="15" type="ORF">EJB05_34087</name>
</gene>
<dbReference type="PANTHER" id="PTHR14732">
    <property type="entry name" value="RNA POLYMERASE II SUBUNIT B1 CTD PHOSPHATASE RPAP2-RELATED"/>
    <property type="match status" value="1"/>
</dbReference>
<dbReference type="InterPro" id="IPR007308">
    <property type="entry name" value="Rtr1/RPAP2_dom"/>
</dbReference>
<evidence type="ECO:0000256" key="12">
    <source>
        <dbReference type="RuleBase" id="RU367080"/>
    </source>
</evidence>
<dbReference type="Proteomes" id="UP000324897">
    <property type="component" value="Chromosome 7"/>
</dbReference>
<evidence type="ECO:0000256" key="2">
    <source>
        <dbReference type="ARBA" id="ARBA00005676"/>
    </source>
</evidence>
<feature type="compositionally biased region" description="Polar residues" evidence="13">
    <location>
        <begin position="220"/>
        <end position="231"/>
    </location>
</feature>
<dbReference type="GO" id="GO:0005634">
    <property type="term" value="C:nucleus"/>
    <property type="evidence" value="ECO:0007669"/>
    <property type="project" value="UniProtKB-SubCell"/>
</dbReference>
<reference evidence="15 16" key="1">
    <citation type="journal article" date="2019" name="Sci. Rep.">
        <title>A high-quality genome of Eragrostis curvula grass provides insights into Poaceae evolution and supports new strategies to enhance forage quality.</title>
        <authorList>
            <person name="Carballo J."/>
            <person name="Santos B.A.C.M."/>
            <person name="Zappacosta D."/>
            <person name="Garbus I."/>
            <person name="Selva J.P."/>
            <person name="Gallo C.A."/>
            <person name="Diaz A."/>
            <person name="Albertini E."/>
            <person name="Caccamo M."/>
            <person name="Echenique V."/>
        </authorList>
    </citation>
    <scope>NUCLEOTIDE SEQUENCE [LARGE SCALE GENOMIC DNA]</scope>
    <source>
        <strain evidence="16">cv. Victoria</strain>
        <tissue evidence="15">Leaf</tissue>
    </source>
</reference>
<feature type="region of interest" description="Disordered" evidence="13">
    <location>
        <begin position="200"/>
        <end position="237"/>
    </location>
</feature>
<keyword evidence="5 12" id="KW-0378">Hydrolase</keyword>
<evidence type="ECO:0000313" key="15">
    <source>
        <dbReference type="EMBL" id="TVU18020.1"/>
    </source>
</evidence>
<evidence type="ECO:0000259" key="14">
    <source>
        <dbReference type="PROSITE" id="PS51479"/>
    </source>
</evidence>
<comment type="catalytic activity">
    <reaction evidence="9 12">
        <text>O-phospho-L-seryl-[protein] + H2O = L-seryl-[protein] + phosphate</text>
        <dbReference type="Rhea" id="RHEA:20629"/>
        <dbReference type="Rhea" id="RHEA-COMP:9863"/>
        <dbReference type="Rhea" id="RHEA-COMP:11604"/>
        <dbReference type="ChEBI" id="CHEBI:15377"/>
        <dbReference type="ChEBI" id="CHEBI:29999"/>
        <dbReference type="ChEBI" id="CHEBI:43474"/>
        <dbReference type="ChEBI" id="CHEBI:83421"/>
        <dbReference type="EC" id="3.1.3.16"/>
    </reaction>
</comment>
<accession>A0A5J9U4D7</accession>
<dbReference type="GO" id="GO:0008270">
    <property type="term" value="F:zinc ion binding"/>
    <property type="evidence" value="ECO:0007669"/>
    <property type="project" value="UniProtKB-KW"/>
</dbReference>
<evidence type="ECO:0000256" key="13">
    <source>
        <dbReference type="SAM" id="MobiDB-lite"/>
    </source>
</evidence>
<evidence type="ECO:0000256" key="3">
    <source>
        <dbReference type="ARBA" id="ARBA00022723"/>
    </source>
</evidence>
<dbReference type="GO" id="GO:0005737">
    <property type="term" value="C:cytoplasm"/>
    <property type="evidence" value="ECO:0007669"/>
    <property type="project" value="TreeGrafter"/>
</dbReference>
<comment type="subcellular location">
    <subcellularLocation>
        <location evidence="1 12">Nucleus</location>
    </subcellularLocation>
</comment>
<keyword evidence="6 12" id="KW-0862">Zinc</keyword>
<dbReference type="PANTHER" id="PTHR14732:SF0">
    <property type="entry name" value="RNA POLYMERASE II SUBUNIT B1 CTD PHOSPHATASE RPAP2-RELATED"/>
    <property type="match status" value="1"/>
</dbReference>
<feature type="region of interest" description="Disordered" evidence="13">
    <location>
        <begin position="309"/>
        <end position="343"/>
    </location>
</feature>
<comment type="catalytic activity">
    <reaction evidence="10 12">
        <text>O-phospho-L-threonyl-[protein] + H2O = L-threonyl-[protein] + phosphate</text>
        <dbReference type="Rhea" id="RHEA:47004"/>
        <dbReference type="Rhea" id="RHEA-COMP:11060"/>
        <dbReference type="Rhea" id="RHEA-COMP:11605"/>
        <dbReference type="ChEBI" id="CHEBI:15377"/>
        <dbReference type="ChEBI" id="CHEBI:30013"/>
        <dbReference type="ChEBI" id="CHEBI:43474"/>
        <dbReference type="ChEBI" id="CHEBI:61977"/>
        <dbReference type="EC" id="3.1.3.16"/>
    </reaction>
</comment>
<sequence>MAPSPTAASSAAAPLTVASAVFRVQTALLDGRAANNEALLHATAPALLSRADYDDVVTERTISDLCGHPACPNPLPAAAAPGAAPRFHISLREHRVYDLEEARKFCSERCLVSSSAFAASLPTDRPFGVPPDRLDAVVALVEGGGGQELGFGAAAADGKKENKGIKVEIKENEVAGPGEVTMQDWIGPSDAIEGYVPRRDRAAEGPKPEVKQNKVAGSEQLRNMTPDSKNTGPGEDGMSILSSSTGTHVSAEVIAKRMGDMVLSEKTITQKKKATETQLKMFKEEKGDMLSSCISDSIAKQLENVVLEEKKSSKKKKASKASSKAQKSKPTAKPAASDRHEVNFTSTIFIGDSLTNMDQGTMGPSSSQYAAEDSTQAHAEQLH</sequence>
<dbReference type="Gene3D" id="1.25.40.820">
    <property type="match status" value="1"/>
</dbReference>
<dbReference type="Gramene" id="TVU18020">
    <property type="protein sequence ID" value="TVU18020"/>
    <property type="gene ID" value="EJB05_34087"/>
</dbReference>
<dbReference type="AlphaFoldDB" id="A0A5J9U4D7"/>